<sequence>MTEGIFGELGSLPQAPPYWHRSIRRILPGKLIFPDVFQTQWWNLSMEDWDEIPCCILSLTGRPLTDFPRGLYVLTTVLFSHRHLMPIELLKDINTLIESAIQLSQERPPPVWGLLTTVSRELAQLPVPKAPADNLNNNIYLDPHSYPAGFLEVGTGSRDTRMLAYSIRPHVGKLLSASSQPQSW</sequence>
<gene>
    <name evidence="1" type="ORF">A3B40_01200</name>
</gene>
<comment type="caution">
    <text evidence="1">The sequence shown here is derived from an EMBL/GenBank/DDBJ whole genome shotgun (WGS) entry which is preliminary data.</text>
</comment>
<dbReference type="EMBL" id="MGAI01000005">
    <property type="protein sequence ID" value="OGK45569.1"/>
    <property type="molecule type" value="Genomic_DNA"/>
</dbReference>
<evidence type="ECO:0000313" key="2">
    <source>
        <dbReference type="Proteomes" id="UP000178040"/>
    </source>
</evidence>
<organism evidence="1 2">
    <name type="scientific">Candidatus Roizmanbacteria bacterium RIFCSPLOWO2_01_FULL_37_16</name>
    <dbReference type="NCBI Taxonomy" id="1802058"/>
    <lineage>
        <taxon>Bacteria</taxon>
        <taxon>Candidatus Roizmaniibacteriota</taxon>
    </lineage>
</organism>
<accession>A0A1F7IQC2</accession>
<protein>
    <submittedName>
        <fullName evidence="1">Uncharacterized protein</fullName>
    </submittedName>
</protein>
<proteinExistence type="predicted"/>
<reference evidence="1 2" key="1">
    <citation type="journal article" date="2016" name="Nat. Commun.">
        <title>Thousands of microbial genomes shed light on interconnected biogeochemical processes in an aquifer system.</title>
        <authorList>
            <person name="Anantharaman K."/>
            <person name="Brown C.T."/>
            <person name="Hug L.A."/>
            <person name="Sharon I."/>
            <person name="Castelle C.J."/>
            <person name="Probst A.J."/>
            <person name="Thomas B.C."/>
            <person name="Singh A."/>
            <person name="Wilkins M.J."/>
            <person name="Karaoz U."/>
            <person name="Brodie E.L."/>
            <person name="Williams K.H."/>
            <person name="Hubbard S.S."/>
            <person name="Banfield J.F."/>
        </authorList>
    </citation>
    <scope>NUCLEOTIDE SEQUENCE [LARGE SCALE GENOMIC DNA]</scope>
</reference>
<dbReference type="AlphaFoldDB" id="A0A1F7IQC2"/>
<dbReference type="Proteomes" id="UP000178040">
    <property type="component" value="Unassembled WGS sequence"/>
</dbReference>
<evidence type="ECO:0000313" key="1">
    <source>
        <dbReference type="EMBL" id="OGK45569.1"/>
    </source>
</evidence>
<name>A0A1F7IQC2_9BACT</name>